<gene>
    <name evidence="3" type="ORF">SSLN_LOCUS19388</name>
</gene>
<dbReference type="GO" id="GO:0005737">
    <property type="term" value="C:cytoplasm"/>
    <property type="evidence" value="ECO:0007669"/>
    <property type="project" value="TreeGrafter"/>
</dbReference>
<feature type="domain" description="Alanine dehydrogenase/pyridine nucleotide transhydrogenase N-terminal" evidence="2">
    <location>
        <begin position="10"/>
        <end position="129"/>
    </location>
</feature>
<dbReference type="AlphaFoldDB" id="A0A183TSE0"/>
<dbReference type="SUPFAM" id="SSF52283">
    <property type="entry name" value="Formate/glycerate dehydrogenase catalytic domain-like"/>
    <property type="match status" value="1"/>
</dbReference>
<dbReference type="PANTHER" id="PTHR11133:SF22">
    <property type="entry name" value="ALPHA-AMINOADIPIC SEMIALDEHYDE SYNTHASE, MITOCHONDRIAL"/>
    <property type="match status" value="1"/>
</dbReference>
<dbReference type="Proteomes" id="UP000275846">
    <property type="component" value="Unassembled WGS sequence"/>
</dbReference>
<dbReference type="OrthoDB" id="10059875at2759"/>
<name>A0A183TSE0_SCHSO</name>
<organism evidence="5">
    <name type="scientific">Schistocephalus solidus</name>
    <name type="common">Tapeworm</name>
    <dbReference type="NCBI Taxonomy" id="70667"/>
    <lineage>
        <taxon>Eukaryota</taxon>
        <taxon>Metazoa</taxon>
        <taxon>Spiralia</taxon>
        <taxon>Lophotrochozoa</taxon>
        <taxon>Platyhelminthes</taxon>
        <taxon>Cestoda</taxon>
        <taxon>Eucestoda</taxon>
        <taxon>Diphyllobothriidea</taxon>
        <taxon>Diphyllobothriidae</taxon>
        <taxon>Schistocephalus</taxon>
    </lineage>
</organism>
<reference evidence="3 4" key="2">
    <citation type="submission" date="2018-11" db="EMBL/GenBank/DDBJ databases">
        <authorList>
            <consortium name="Pathogen Informatics"/>
        </authorList>
    </citation>
    <scope>NUCLEOTIDE SEQUENCE [LARGE SCALE GENOMIC DNA]</scope>
    <source>
        <strain evidence="3 4">NST_G2</strain>
    </source>
</reference>
<dbReference type="GO" id="GO:0019878">
    <property type="term" value="P:lysine biosynthetic process via aminoadipic acid"/>
    <property type="evidence" value="ECO:0007669"/>
    <property type="project" value="TreeGrafter"/>
</dbReference>
<evidence type="ECO:0000313" key="5">
    <source>
        <dbReference type="WBParaSite" id="SSLN_0002011701-mRNA-1"/>
    </source>
</evidence>
<evidence type="ECO:0000256" key="1">
    <source>
        <dbReference type="ARBA" id="ARBA00023002"/>
    </source>
</evidence>
<dbReference type="STRING" id="70667.A0A183TSE0"/>
<evidence type="ECO:0000313" key="3">
    <source>
        <dbReference type="EMBL" id="VDM05774.1"/>
    </source>
</evidence>
<dbReference type="EMBL" id="UYSU01047275">
    <property type="protein sequence ID" value="VDM05774.1"/>
    <property type="molecule type" value="Genomic_DNA"/>
</dbReference>
<dbReference type="Pfam" id="PF05222">
    <property type="entry name" value="AlaDh_PNT_N"/>
    <property type="match status" value="1"/>
</dbReference>
<dbReference type="PANTHER" id="PTHR11133">
    <property type="entry name" value="SACCHAROPINE DEHYDROGENASE"/>
    <property type="match status" value="1"/>
</dbReference>
<accession>A0A183TSE0</accession>
<dbReference type="InterPro" id="IPR007886">
    <property type="entry name" value="AlaDH/PNT_N"/>
</dbReference>
<dbReference type="Gene3D" id="3.40.50.720">
    <property type="entry name" value="NAD(P)-binding Rossmann-like Domain"/>
    <property type="match status" value="1"/>
</dbReference>
<dbReference type="GO" id="GO:0004753">
    <property type="term" value="F:saccharopine dehydrogenase activity"/>
    <property type="evidence" value="ECO:0007669"/>
    <property type="project" value="TreeGrafter"/>
</dbReference>
<evidence type="ECO:0000313" key="4">
    <source>
        <dbReference type="Proteomes" id="UP000275846"/>
    </source>
</evidence>
<proteinExistence type="predicted"/>
<reference evidence="5" key="1">
    <citation type="submission" date="2016-06" db="UniProtKB">
        <authorList>
            <consortium name="WormBaseParasite"/>
        </authorList>
    </citation>
    <scope>IDENTIFICATION</scope>
</reference>
<dbReference type="InterPro" id="IPR051168">
    <property type="entry name" value="AASS"/>
</dbReference>
<sequence>MSKQFTAVISIPRETVNPWERRTVLTPTHVEALVRRGIRVIVQPSNRRIFTCDEYLAAGAEVNEDLSEATVILGVKRPTGLTTDDLMANKTYAFFTHTIKAQKDNMELLDTILERPVWHQRRELCTSLALSRRLVGVLAFCHPGAQRWLGRGIIFLELGRVGQEFCYGAELVSYRNDLLLLDLCL</sequence>
<dbReference type="SMART" id="SM01003">
    <property type="entry name" value="AlaDh_PNT_N"/>
    <property type="match status" value="1"/>
</dbReference>
<evidence type="ECO:0000259" key="2">
    <source>
        <dbReference type="SMART" id="SM01003"/>
    </source>
</evidence>
<protein>
    <submittedName>
        <fullName evidence="5">AlaDh_PNT_N domain-containing protein</fullName>
    </submittedName>
</protein>
<keyword evidence="1" id="KW-0560">Oxidoreductase</keyword>
<dbReference type="WBParaSite" id="SSLN_0002011701-mRNA-1">
    <property type="protein sequence ID" value="SSLN_0002011701-mRNA-1"/>
    <property type="gene ID" value="SSLN_0002011701"/>
</dbReference>
<keyword evidence="4" id="KW-1185">Reference proteome</keyword>